<evidence type="ECO:0000313" key="6">
    <source>
        <dbReference type="Proteomes" id="UP000326921"/>
    </source>
</evidence>
<organism evidence="5 6">
    <name type="scientific">Sphingobacterium zhuxiongii</name>
    <dbReference type="NCBI Taxonomy" id="2662364"/>
    <lineage>
        <taxon>Bacteria</taxon>
        <taxon>Pseudomonadati</taxon>
        <taxon>Bacteroidota</taxon>
        <taxon>Sphingobacteriia</taxon>
        <taxon>Sphingobacteriales</taxon>
        <taxon>Sphingobacteriaceae</taxon>
        <taxon>Sphingobacterium</taxon>
    </lineage>
</organism>
<dbReference type="EMBL" id="CP045652">
    <property type="protein sequence ID" value="QGA27026.1"/>
    <property type="molecule type" value="Genomic_DNA"/>
</dbReference>
<evidence type="ECO:0000259" key="4">
    <source>
        <dbReference type="PROSITE" id="PS01124"/>
    </source>
</evidence>
<sequence>MIIRAKIKEHNEWLFWEELSEESSSNRDLSEKNITISKFPIQISSYQILSKGIFIIQAEMTFSEAGSIQAEIDSEAIVSQFIIGVNQHNKPTFSKHNIRYLPNMNEEHVVPENQRCLYILLVMTPNFYHNLVTIYNPLQDQFKQRMTQRNAVSIFNEDLPATIEMLHTIEELGKIKDKKELKQIFTNAKVLELIMYQFEQFGLAVEKDIEEIRTEDILKLEDAKKILTQQFVDPPTQRQLSKIVLLNEFKLRNGFKRYFGTTIYNFITRLRMEEAKRLILDEEKNMYEIATQVGFKHQASFTHAFKKYYGILPSDIYRSGQASH</sequence>
<evidence type="ECO:0000313" key="5">
    <source>
        <dbReference type="EMBL" id="QGA27026.1"/>
    </source>
</evidence>
<reference evidence="5 6" key="1">
    <citation type="submission" date="2019-10" db="EMBL/GenBank/DDBJ databases">
        <authorList>
            <person name="Dong K."/>
        </authorList>
    </citation>
    <scope>NUCLEOTIDE SEQUENCE [LARGE SCALE GENOMIC DNA]</scope>
    <source>
        <strain evidence="6">dk4302</strain>
    </source>
</reference>
<dbReference type="SUPFAM" id="SSF46689">
    <property type="entry name" value="Homeodomain-like"/>
    <property type="match status" value="1"/>
</dbReference>
<dbReference type="PROSITE" id="PS00041">
    <property type="entry name" value="HTH_ARAC_FAMILY_1"/>
    <property type="match status" value="1"/>
</dbReference>
<dbReference type="InterPro" id="IPR020449">
    <property type="entry name" value="Tscrpt_reg_AraC-type_HTH"/>
</dbReference>
<dbReference type="InterPro" id="IPR009057">
    <property type="entry name" value="Homeodomain-like_sf"/>
</dbReference>
<dbReference type="InterPro" id="IPR053142">
    <property type="entry name" value="PchR_regulatory_protein"/>
</dbReference>
<keyword evidence="1" id="KW-0805">Transcription regulation</keyword>
<keyword evidence="2" id="KW-0238">DNA-binding</keyword>
<evidence type="ECO:0000256" key="1">
    <source>
        <dbReference type="ARBA" id="ARBA00023015"/>
    </source>
</evidence>
<dbReference type="SMART" id="SM00342">
    <property type="entry name" value="HTH_ARAC"/>
    <property type="match status" value="1"/>
</dbReference>
<dbReference type="RefSeq" id="WP_153511868.1">
    <property type="nucleotide sequence ID" value="NZ_CP045652.1"/>
</dbReference>
<keyword evidence="3" id="KW-0804">Transcription</keyword>
<accession>A0A5Q0QC01</accession>
<evidence type="ECO:0000256" key="3">
    <source>
        <dbReference type="ARBA" id="ARBA00023163"/>
    </source>
</evidence>
<dbReference type="PRINTS" id="PR00032">
    <property type="entry name" value="HTHARAC"/>
</dbReference>
<name>A0A5Q0QC01_9SPHI</name>
<proteinExistence type="predicted"/>
<gene>
    <name evidence="5" type="ORF">GFH32_12150</name>
</gene>
<dbReference type="Proteomes" id="UP000326921">
    <property type="component" value="Chromosome"/>
</dbReference>
<dbReference type="Gene3D" id="1.10.10.60">
    <property type="entry name" value="Homeodomain-like"/>
    <property type="match status" value="1"/>
</dbReference>
<dbReference type="GO" id="GO:0003700">
    <property type="term" value="F:DNA-binding transcription factor activity"/>
    <property type="evidence" value="ECO:0007669"/>
    <property type="project" value="InterPro"/>
</dbReference>
<dbReference type="PROSITE" id="PS01124">
    <property type="entry name" value="HTH_ARAC_FAMILY_2"/>
    <property type="match status" value="1"/>
</dbReference>
<feature type="domain" description="HTH araC/xylS-type" evidence="4">
    <location>
        <begin position="221"/>
        <end position="319"/>
    </location>
</feature>
<dbReference type="InterPro" id="IPR018062">
    <property type="entry name" value="HTH_AraC-typ_CS"/>
</dbReference>
<evidence type="ECO:0000256" key="2">
    <source>
        <dbReference type="ARBA" id="ARBA00023125"/>
    </source>
</evidence>
<keyword evidence="6" id="KW-1185">Reference proteome</keyword>
<dbReference type="GO" id="GO:0043565">
    <property type="term" value="F:sequence-specific DNA binding"/>
    <property type="evidence" value="ECO:0007669"/>
    <property type="project" value="InterPro"/>
</dbReference>
<dbReference type="Pfam" id="PF12833">
    <property type="entry name" value="HTH_18"/>
    <property type="match status" value="1"/>
</dbReference>
<dbReference type="KEGG" id="sphe:GFH32_12150"/>
<protein>
    <submittedName>
        <fullName evidence="5">Helix-turn-helix domain-containing protein</fullName>
    </submittedName>
</protein>
<dbReference type="PANTHER" id="PTHR47893:SF1">
    <property type="entry name" value="REGULATORY PROTEIN PCHR"/>
    <property type="match status" value="1"/>
</dbReference>
<dbReference type="InterPro" id="IPR018060">
    <property type="entry name" value="HTH_AraC"/>
</dbReference>
<dbReference type="PANTHER" id="PTHR47893">
    <property type="entry name" value="REGULATORY PROTEIN PCHR"/>
    <property type="match status" value="1"/>
</dbReference>
<dbReference type="AlphaFoldDB" id="A0A5Q0QC01"/>